<protein>
    <submittedName>
        <fullName evidence="1">Uncharacterized protein</fullName>
    </submittedName>
</protein>
<proteinExistence type="predicted"/>
<organism evidence="1">
    <name type="scientific">Anguilla anguilla</name>
    <name type="common">European freshwater eel</name>
    <name type="synonym">Muraena anguilla</name>
    <dbReference type="NCBI Taxonomy" id="7936"/>
    <lineage>
        <taxon>Eukaryota</taxon>
        <taxon>Metazoa</taxon>
        <taxon>Chordata</taxon>
        <taxon>Craniata</taxon>
        <taxon>Vertebrata</taxon>
        <taxon>Euteleostomi</taxon>
        <taxon>Actinopterygii</taxon>
        <taxon>Neopterygii</taxon>
        <taxon>Teleostei</taxon>
        <taxon>Anguilliformes</taxon>
        <taxon>Anguillidae</taxon>
        <taxon>Anguilla</taxon>
    </lineage>
</organism>
<sequence>MFIDKSNCSESGIHFFPLSWTAQSSGA</sequence>
<accession>A0A0E9W1A2</accession>
<dbReference type="EMBL" id="GBXM01024466">
    <property type="protein sequence ID" value="JAH84111.1"/>
    <property type="molecule type" value="Transcribed_RNA"/>
</dbReference>
<reference evidence="1" key="2">
    <citation type="journal article" date="2015" name="Fish Shellfish Immunol.">
        <title>Early steps in the European eel (Anguilla anguilla)-Vibrio vulnificus interaction in the gills: Role of the RtxA13 toxin.</title>
        <authorList>
            <person name="Callol A."/>
            <person name="Pajuelo D."/>
            <person name="Ebbesson L."/>
            <person name="Teles M."/>
            <person name="MacKenzie S."/>
            <person name="Amaro C."/>
        </authorList>
    </citation>
    <scope>NUCLEOTIDE SEQUENCE</scope>
</reference>
<dbReference type="AlphaFoldDB" id="A0A0E9W1A2"/>
<reference evidence="1" key="1">
    <citation type="submission" date="2014-11" db="EMBL/GenBank/DDBJ databases">
        <authorList>
            <person name="Amaro Gonzalez C."/>
        </authorList>
    </citation>
    <scope>NUCLEOTIDE SEQUENCE</scope>
</reference>
<name>A0A0E9W1A2_ANGAN</name>
<evidence type="ECO:0000313" key="1">
    <source>
        <dbReference type="EMBL" id="JAH84111.1"/>
    </source>
</evidence>